<dbReference type="OrthoDB" id="9802752at2"/>
<dbReference type="EMBL" id="PRLC01000010">
    <property type="protein sequence ID" value="RAW61025.1"/>
    <property type="molecule type" value="Genomic_DNA"/>
</dbReference>
<dbReference type="PROSITE" id="PS51459">
    <property type="entry name" value="FIDO"/>
    <property type="match status" value="1"/>
</dbReference>
<dbReference type="PANTHER" id="PTHR39426">
    <property type="entry name" value="HOMOLOGY TO DEATH-ON-CURING PROTEIN OF PHAGE P1"/>
    <property type="match status" value="1"/>
</dbReference>
<dbReference type="PANTHER" id="PTHR39426:SF1">
    <property type="entry name" value="HOMOLOGY TO DEATH-ON-CURING PROTEIN OF PHAGE P1"/>
    <property type="match status" value="1"/>
</dbReference>
<keyword evidence="2" id="KW-1185">Reference proteome</keyword>
<dbReference type="PIRSF" id="PIRSF018297">
    <property type="entry name" value="Doc"/>
    <property type="match status" value="1"/>
</dbReference>
<dbReference type="InterPro" id="IPR006440">
    <property type="entry name" value="Doc"/>
</dbReference>
<sequence>MKILTKRQILLLHTALIGQSGGSDGIRDAGLLDSAIHAPFQTFADQELYPSLLEKAARLGFGLICNHPFVDGNKRIGTHAMLVFLDINQISLNYEDKDLIETILAVASGTLDYNGLLSWLQCHIES</sequence>
<evidence type="ECO:0000313" key="2">
    <source>
        <dbReference type="Proteomes" id="UP000250429"/>
    </source>
</evidence>
<proteinExistence type="predicted"/>
<dbReference type="InterPro" id="IPR003812">
    <property type="entry name" value="Fido"/>
</dbReference>
<dbReference type="NCBIfam" id="TIGR01550">
    <property type="entry name" value="DOC_P1"/>
    <property type="match status" value="1"/>
</dbReference>
<dbReference type="AlphaFoldDB" id="A0A173YT95"/>
<dbReference type="RefSeq" id="WP_055189606.1">
    <property type="nucleotide sequence ID" value="NZ_PRLC01000010.1"/>
</dbReference>
<dbReference type="Gene3D" id="1.20.120.1870">
    <property type="entry name" value="Fic/DOC protein, Fido domain"/>
    <property type="match status" value="1"/>
</dbReference>
<dbReference type="Proteomes" id="UP000250429">
    <property type="component" value="Unassembled WGS sequence"/>
</dbReference>
<dbReference type="SUPFAM" id="SSF140931">
    <property type="entry name" value="Fic-like"/>
    <property type="match status" value="1"/>
</dbReference>
<accession>A0A173YT95</accession>
<reference evidence="1 2" key="1">
    <citation type="submission" date="2018-02" db="EMBL/GenBank/DDBJ databases">
        <title>Complete genome sequencing of Faecalibacterium prausnitzii strains isolated from the human gut.</title>
        <authorList>
            <person name="Fitzgerald B.C."/>
            <person name="Shkoporov A.N."/>
            <person name="Ross P.R."/>
            <person name="Hill C."/>
        </authorList>
    </citation>
    <scope>NUCLEOTIDE SEQUENCE [LARGE SCALE GENOMIC DNA]</scope>
    <source>
        <strain evidence="1 2">APC922/41-1</strain>
    </source>
</reference>
<dbReference type="InterPro" id="IPR036597">
    <property type="entry name" value="Fido-like_dom_sf"/>
</dbReference>
<evidence type="ECO:0000313" key="1">
    <source>
        <dbReference type="EMBL" id="RAW61025.1"/>
    </source>
</evidence>
<gene>
    <name evidence="1" type="ORF">C4N23_08055</name>
</gene>
<name>A0A173YT95_9FIRM</name>
<dbReference type="GO" id="GO:0016301">
    <property type="term" value="F:kinase activity"/>
    <property type="evidence" value="ECO:0007669"/>
    <property type="project" value="InterPro"/>
</dbReference>
<protein>
    <submittedName>
        <fullName evidence="1">Type II toxin-antitoxin system death-on-curing family toxin</fullName>
    </submittedName>
</protein>
<dbReference type="InterPro" id="IPR053737">
    <property type="entry name" value="Type_II_TA_Toxin"/>
</dbReference>
<organism evidence="1 2">
    <name type="scientific">Faecalibacterium hattorii</name>
    <dbReference type="NCBI Taxonomy" id="2935520"/>
    <lineage>
        <taxon>Bacteria</taxon>
        <taxon>Bacillati</taxon>
        <taxon>Bacillota</taxon>
        <taxon>Clostridia</taxon>
        <taxon>Eubacteriales</taxon>
        <taxon>Oscillospiraceae</taxon>
        <taxon>Faecalibacterium</taxon>
    </lineage>
</organism>
<comment type="caution">
    <text evidence="1">The sequence shown here is derived from an EMBL/GenBank/DDBJ whole genome shotgun (WGS) entry which is preliminary data.</text>
</comment>
<dbReference type="Pfam" id="PF02661">
    <property type="entry name" value="Fic"/>
    <property type="match status" value="1"/>
</dbReference>